<feature type="signal peptide" evidence="5">
    <location>
        <begin position="1"/>
        <end position="16"/>
    </location>
</feature>
<dbReference type="AlphaFoldDB" id="A0A6J3QJF2"/>
<dbReference type="InParanoid" id="A0A6J3QJF2"/>
<feature type="domain" description="DUF5577" evidence="6">
    <location>
        <begin position="264"/>
        <end position="500"/>
    </location>
</feature>
<keyword evidence="2" id="KW-0597">Phosphoprotein</keyword>
<dbReference type="PANTHER" id="PTHR21359">
    <property type="entry name" value="DUF5577 DOMAIN-CONTAINING PROTEIN"/>
    <property type="match status" value="1"/>
</dbReference>
<feature type="region of interest" description="Disordered" evidence="4">
    <location>
        <begin position="162"/>
        <end position="211"/>
    </location>
</feature>
<feature type="compositionally biased region" description="Polar residues" evidence="4">
    <location>
        <begin position="181"/>
        <end position="193"/>
    </location>
</feature>
<evidence type="ECO:0000313" key="8">
    <source>
        <dbReference type="RefSeq" id="XP_033702168.1"/>
    </source>
</evidence>
<evidence type="ECO:0000256" key="1">
    <source>
        <dbReference type="ARBA" id="ARBA00022499"/>
    </source>
</evidence>
<evidence type="ECO:0000256" key="4">
    <source>
        <dbReference type="SAM" id="MobiDB-lite"/>
    </source>
</evidence>
<keyword evidence="1" id="KW-1017">Isopeptide bond</keyword>
<dbReference type="FunFam" id="1.10.150.50:FF:000041">
    <property type="entry name" value="Chromosome 19 C19orf47 homolog"/>
    <property type="match status" value="1"/>
</dbReference>
<gene>
    <name evidence="8" type="primary">C19H19orf47</name>
</gene>
<evidence type="ECO:0000256" key="3">
    <source>
        <dbReference type="ARBA" id="ARBA00022843"/>
    </source>
</evidence>
<organism evidence="7 8">
    <name type="scientific">Tursiops truncatus</name>
    <name type="common">Atlantic bottle-nosed dolphin</name>
    <name type="synonym">Delphinus truncatus</name>
    <dbReference type="NCBI Taxonomy" id="9739"/>
    <lineage>
        <taxon>Eukaryota</taxon>
        <taxon>Metazoa</taxon>
        <taxon>Chordata</taxon>
        <taxon>Craniata</taxon>
        <taxon>Vertebrata</taxon>
        <taxon>Euteleostomi</taxon>
        <taxon>Mammalia</taxon>
        <taxon>Eutheria</taxon>
        <taxon>Laurasiatheria</taxon>
        <taxon>Artiodactyla</taxon>
        <taxon>Whippomorpha</taxon>
        <taxon>Cetacea</taxon>
        <taxon>Odontoceti</taxon>
        <taxon>Delphinidae</taxon>
        <taxon>Tursiops</taxon>
    </lineage>
</organism>
<dbReference type="GO" id="GO:0005634">
    <property type="term" value="C:nucleus"/>
    <property type="evidence" value="ECO:0007669"/>
    <property type="project" value="TreeGrafter"/>
</dbReference>
<dbReference type="FunCoup" id="A0A6J3QJF2">
    <property type="interactions" value="900"/>
</dbReference>
<keyword evidence="5" id="KW-0732">Signal</keyword>
<sequence>MCVVMFIILLGSRGESLTSGDFGKASQSRWQPIRVMESLPGGQEEQAFQAPDGDTEARLVKSLAKVTQLAPGSRVKARETMVSVTMATSEWIQFFKEAGIPPGPAVNYAVMFVDNRIQKSMLLDLNKEIMNELGVTVVGDIIAILKHAKVVHRQDMCKAATESVPCSPSPLPGEIRRGASSAASRMITNSLNRDSPPGTPPRRPDTSTSKISVTVSNKMAAKSAKAAVFFNRWSLSPAVVPGPVLDAWGQRLFHAWLPFLFQVSAAALARQEEESLTGPTKRRRVTAEMEGKYIINMPKGTTARTRKILEQQQAAKGLHRTSVFDRLGAETKADTTMGNKPTGVFSRLGATPETDEDLAWDSDNDSSSSVLQYAGVLKKLGRAPAKASPQPALTVKAKATSSVATAAAPTLRRLAFSSRPGLERKPESLSKVSIVQRLGKAALVPEAQDSQVTSTKSKSSAEVKVTIKRTLVGPRGSSSSEGLGAQMDHAGTVSVFKRLGRRTF</sequence>
<feature type="chain" id="PRO_5026737057" evidence="5">
    <location>
        <begin position="17"/>
        <end position="504"/>
    </location>
</feature>
<dbReference type="InterPro" id="IPR041477">
    <property type="entry name" value="DUF5577"/>
</dbReference>
<dbReference type="InterPro" id="IPR039161">
    <property type="entry name" value="C19orf47-like"/>
</dbReference>
<evidence type="ECO:0000256" key="5">
    <source>
        <dbReference type="SAM" id="SignalP"/>
    </source>
</evidence>
<evidence type="ECO:0000256" key="2">
    <source>
        <dbReference type="ARBA" id="ARBA00022553"/>
    </source>
</evidence>
<name>A0A6J3QJF2_TURTR</name>
<keyword evidence="7" id="KW-1185">Reference proteome</keyword>
<dbReference type="RefSeq" id="XP_033702168.1">
    <property type="nucleotide sequence ID" value="XM_033846277.1"/>
</dbReference>
<reference evidence="8" key="1">
    <citation type="submission" date="2025-08" db="UniProtKB">
        <authorList>
            <consortium name="RefSeq"/>
        </authorList>
    </citation>
    <scope>IDENTIFICATION</scope>
    <source>
        <tissue evidence="8">Spleen</tissue>
    </source>
</reference>
<feature type="domain" description="DUF5577" evidence="6">
    <location>
        <begin position="173"/>
        <end position="234"/>
    </location>
</feature>
<dbReference type="Proteomes" id="UP000245320">
    <property type="component" value="Chromosome 19"/>
</dbReference>
<dbReference type="Pfam" id="PF17740">
    <property type="entry name" value="DUF5577"/>
    <property type="match status" value="2"/>
</dbReference>
<dbReference type="Gene3D" id="1.10.150.50">
    <property type="entry name" value="Transcription Factor, Ets-1"/>
    <property type="match status" value="1"/>
</dbReference>
<dbReference type="SUPFAM" id="SSF47769">
    <property type="entry name" value="SAM/Pointed domain"/>
    <property type="match status" value="1"/>
</dbReference>
<dbReference type="OrthoDB" id="10067653at2759"/>
<dbReference type="InterPro" id="IPR013761">
    <property type="entry name" value="SAM/pointed_sf"/>
</dbReference>
<protein>
    <submittedName>
        <fullName evidence="8">Uncharacterized protein C19orf47 homolog isoform X1</fullName>
    </submittedName>
</protein>
<dbReference type="PANTHER" id="PTHR21359:SF1">
    <property type="entry name" value="DUF5577 DOMAIN-CONTAINING PROTEIN"/>
    <property type="match status" value="1"/>
</dbReference>
<evidence type="ECO:0000259" key="6">
    <source>
        <dbReference type="Pfam" id="PF17740"/>
    </source>
</evidence>
<dbReference type="GeneID" id="101325828"/>
<evidence type="ECO:0000313" key="7">
    <source>
        <dbReference type="Proteomes" id="UP000245320"/>
    </source>
</evidence>
<proteinExistence type="predicted"/>
<dbReference type="InterPro" id="IPR040772">
    <property type="entry name" value="C19orf47_SAM"/>
</dbReference>
<dbReference type="CTD" id="123624321"/>
<keyword evidence="3" id="KW-0832">Ubl conjugation</keyword>
<dbReference type="CDD" id="cd09531">
    <property type="entry name" value="SAM_CS047"/>
    <property type="match status" value="1"/>
</dbReference>
<accession>A0A6J3QJF2</accession>
<dbReference type="Pfam" id="PF18017">
    <property type="entry name" value="SAM_4"/>
    <property type="match status" value="1"/>
</dbReference>